<dbReference type="SUPFAM" id="SSF46785">
    <property type="entry name" value="Winged helix' DNA-binding domain"/>
    <property type="match status" value="1"/>
</dbReference>
<name>A0A5C8HNZ1_9MICO</name>
<dbReference type="Gene3D" id="1.10.10.10">
    <property type="entry name" value="Winged helix-like DNA-binding domain superfamily/Winged helix DNA-binding domain"/>
    <property type="match status" value="1"/>
</dbReference>
<dbReference type="EMBL" id="VRSW01000002">
    <property type="protein sequence ID" value="TXK04514.1"/>
    <property type="molecule type" value="Genomic_DNA"/>
</dbReference>
<dbReference type="GO" id="GO:0006950">
    <property type="term" value="P:response to stress"/>
    <property type="evidence" value="ECO:0007669"/>
    <property type="project" value="TreeGrafter"/>
</dbReference>
<dbReference type="AlphaFoldDB" id="A0A5C8HNZ1"/>
<dbReference type="InterPro" id="IPR036388">
    <property type="entry name" value="WH-like_DNA-bd_sf"/>
</dbReference>
<dbReference type="Pfam" id="PF12802">
    <property type="entry name" value="MarR_2"/>
    <property type="match status" value="1"/>
</dbReference>
<accession>A0A5C8HNZ1</accession>
<evidence type="ECO:0000256" key="1">
    <source>
        <dbReference type="SAM" id="MobiDB-lite"/>
    </source>
</evidence>
<dbReference type="InterPro" id="IPR000835">
    <property type="entry name" value="HTH_MarR-typ"/>
</dbReference>
<dbReference type="InterPro" id="IPR036390">
    <property type="entry name" value="WH_DNA-bd_sf"/>
</dbReference>
<evidence type="ECO:0000259" key="2">
    <source>
        <dbReference type="PROSITE" id="PS50995"/>
    </source>
</evidence>
<organism evidence="3 4">
    <name type="scientific">Microbacterium mitrae</name>
    <dbReference type="NCBI Taxonomy" id="664640"/>
    <lineage>
        <taxon>Bacteria</taxon>
        <taxon>Bacillati</taxon>
        <taxon>Actinomycetota</taxon>
        <taxon>Actinomycetes</taxon>
        <taxon>Micrococcales</taxon>
        <taxon>Microbacteriaceae</taxon>
        <taxon>Microbacterium</taxon>
    </lineage>
</organism>
<dbReference type="PANTHER" id="PTHR33164">
    <property type="entry name" value="TRANSCRIPTIONAL REGULATOR, MARR FAMILY"/>
    <property type="match status" value="1"/>
</dbReference>
<protein>
    <submittedName>
        <fullName evidence="3">MarR family transcriptional regulator</fullName>
    </submittedName>
</protein>
<dbReference type="GO" id="GO:0003700">
    <property type="term" value="F:DNA-binding transcription factor activity"/>
    <property type="evidence" value="ECO:0007669"/>
    <property type="project" value="InterPro"/>
</dbReference>
<evidence type="ECO:0000313" key="4">
    <source>
        <dbReference type="Proteomes" id="UP000321196"/>
    </source>
</evidence>
<dbReference type="RefSeq" id="WP_147825649.1">
    <property type="nucleotide sequence ID" value="NZ_BAAARG010000002.1"/>
</dbReference>
<reference evidence="3 4" key="1">
    <citation type="submission" date="2019-08" db="EMBL/GenBank/DDBJ databases">
        <authorList>
            <person name="Dong K."/>
        </authorList>
    </citation>
    <scope>NUCLEOTIDE SEQUENCE [LARGE SCALE GENOMIC DNA]</scope>
    <source>
        <strain evidence="3 4">M4-8</strain>
    </source>
</reference>
<dbReference type="PANTHER" id="PTHR33164:SF43">
    <property type="entry name" value="HTH-TYPE TRANSCRIPTIONAL REPRESSOR YETL"/>
    <property type="match status" value="1"/>
</dbReference>
<dbReference type="PRINTS" id="PR00598">
    <property type="entry name" value="HTHMARR"/>
</dbReference>
<proteinExistence type="predicted"/>
<comment type="caution">
    <text evidence="3">The sequence shown here is derived from an EMBL/GenBank/DDBJ whole genome shotgun (WGS) entry which is preliminary data.</text>
</comment>
<evidence type="ECO:0000313" key="3">
    <source>
        <dbReference type="EMBL" id="TXK04514.1"/>
    </source>
</evidence>
<dbReference type="PROSITE" id="PS50995">
    <property type="entry name" value="HTH_MARR_2"/>
    <property type="match status" value="1"/>
</dbReference>
<dbReference type="OrthoDB" id="162531at2"/>
<gene>
    <name evidence="3" type="ORF">FVP60_07435</name>
</gene>
<dbReference type="Proteomes" id="UP000321196">
    <property type="component" value="Unassembled WGS sequence"/>
</dbReference>
<dbReference type="InterPro" id="IPR039422">
    <property type="entry name" value="MarR/SlyA-like"/>
</dbReference>
<feature type="domain" description="HTH marR-type" evidence="2">
    <location>
        <begin position="40"/>
        <end position="179"/>
    </location>
</feature>
<keyword evidence="4" id="KW-1185">Reference proteome</keyword>
<sequence length="204" mass="22509">MKARESAAARAAIMLGHDDLVHASAESATINAPDVSDGDRDGITMVMNALARLRDAERELAEASREAMALSVPEMKALRHLVVATRAGEPVTPKMLAQHLQMSAASMTKLLNRLERGGHVVRALHPDDRRALRIDVTPRTEALIRRVVGRQQARRFYAAEKLTADQREVVTAFLDDMTSAMTADHETWATQQQPGQHSERTAEE</sequence>
<feature type="region of interest" description="Disordered" evidence="1">
    <location>
        <begin position="185"/>
        <end position="204"/>
    </location>
</feature>
<dbReference type="SMART" id="SM00347">
    <property type="entry name" value="HTH_MARR"/>
    <property type="match status" value="1"/>
</dbReference>